<keyword evidence="10 11" id="KW-0411">Iron-sulfur</keyword>
<name>A0ABP8K688_9MICO</name>
<dbReference type="InterPro" id="IPR013785">
    <property type="entry name" value="Aldolase_TIM"/>
</dbReference>
<comment type="catalytic activity">
    <reaction evidence="11">
        <text>adenosine(2503) in 23S rRNA + 2 reduced [2Fe-2S]-[ferredoxin] + 2 S-adenosyl-L-methionine = 2-methyladenosine(2503) in 23S rRNA + 5'-deoxyadenosine + L-methionine + 2 oxidized [2Fe-2S]-[ferredoxin] + S-adenosyl-L-homocysteine</text>
        <dbReference type="Rhea" id="RHEA:42916"/>
        <dbReference type="Rhea" id="RHEA-COMP:10000"/>
        <dbReference type="Rhea" id="RHEA-COMP:10001"/>
        <dbReference type="Rhea" id="RHEA-COMP:10152"/>
        <dbReference type="Rhea" id="RHEA-COMP:10282"/>
        <dbReference type="ChEBI" id="CHEBI:17319"/>
        <dbReference type="ChEBI" id="CHEBI:33737"/>
        <dbReference type="ChEBI" id="CHEBI:33738"/>
        <dbReference type="ChEBI" id="CHEBI:57844"/>
        <dbReference type="ChEBI" id="CHEBI:57856"/>
        <dbReference type="ChEBI" id="CHEBI:59789"/>
        <dbReference type="ChEBI" id="CHEBI:74411"/>
        <dbReference type="ChEBI" id="CHEBI:74497"/>
        <dbReference type="EC" id="2.1.1.192"/>
    </reaction>
</comment>
<keyword evidence="5 11" id="KW-0489">Methyltransferase</keyword>
<evidence type="ECO:0000256" key="7">
    <source>
        <dbReference type="ARBA" id="ARBA00022691"/>
    </source>
</evidence>
<comment type="caution">
    <text evidence="11">Lacks conserved residue(s) required for the propagation of feature annotation.</text>
</comment>
<evidence type="ECO:0000313" key="15">
    <source>
        <dbReference type="Proteomes" id="UP001500945"/>
    </source>
</evidence>
<evidence type="ECO:0000256" key="2">
    <source>
        <dbReference type="ARBA" id="ARBA00022485"/>
    </source>
</evidence>
<dbReference type="InterPro" id="IPR027492">
    <property type="entry name" value="RNA_MTrfase_RlmN"/>
</dbReference>
<accession>A0ABP8K688</accession>
<comment type="function">
    <text evidence="11">Specifically methylates position 2 of adenine 2503 in 23S rRNA and position 2 of adenine 37 in tRNAs.</text>
</comment>
<dbReference type="PANTHER" id="PTHR30544:SF5">
    <property type="entry name" value="RADICAL SAM CORE DOMAIN-CONTAINING PROTEIN"/>
    <property type="match status" value="1"/>
</dbReference>
<keyword evidence="7 11" id="KW-0949">S-adenosyl-L-methionine</keyword>
<sequence length="428" mass="45374">MTDEPSPGPRPAPGQLTFAAPRRGKPPRHLADLGLAERREAVAALGHPAYRATQLSTHYFGRLVERPEEMTDLPQAVRDELVADLLPTLLTPVRSLTADRGTTVKQVWRLFDGALVESVVMRYPRRVTVCISSQAGCGMNCPFCATGQEGLTRNMSAAEIVEQVVAAARLLRRGELPVVGSGGGPDSGPGDPAGGGRTDAAAELGDEADGTEDAGPEDAGPEDAGHEGPARVSNVVFMGMGEALANYGAAIGAIRRLTEPAPSGLGISARGITMSTVGLVPGIDRLAQEGIPVTLALSLHAPDDELRDELVPINTRWKVDEAIDAAHRYHVVTGRRVSIEYALIRDVNDQAWRADLLGEKLAARGRGWVHVNPIPLNPTPGSRWTASRRGVEQQFVERLRAHGIPTTVRDTRGSDIDGACGQLAAATA</sequence>
<dbReference type="HAMAP" id="MF_01849">
    <property type="entry name" value="RNA_methyltr_RlmN"/>
    <property type="match status" value="1"/>
</dbReference>
<feature type="binding site" evidence="11">
    <location>
        <position position="137"/>
    </location>
    <ligand>
        <name>[4Fe-4S] cluster</name>
        <dbReference type="ChEBI" id="CHEBI:49883"/>
        <note>4Fe-4S-S-AdoMet</note>
    </ligand>
</feature>
<feature type="binding site" evidence="11">
    <location>
        <position position="377"/>
    </location>
    <ligand>
        <name>S-adenosyl-L-methionine</name>
        <dbReference type="ChEBI" id="CHEBI:59789"/>
    </ligand>
</feature>
<keyword evidence="8 11" id="KW-0479">Metal-binding</keyword>
<dbReference type="CDD" id="cd01335">
    <property type="entry name" value="Radical_SAM"/>
    <property type="match status" value="1"/>
</dbReference>
<organism evidence="14 15">
    <name type="scientific">Fodinibacter luteus</name>
    <dbReference type="NCBI Taxonomy" id="552064"/>
    <lineage>
        <taxon>Bacteria</taxon>
        <taxon>Bacillati</taxon>
        <taxon>Actinomycetota</taxon>
        <taxon>Actinomycetes</taxon>
        <taxon>Micrococcales</taxon>
        <taxon>Intrasporangiaceae</taxon>
        <taxon>Fodinibacter (ex Wang et al. 2009)</taxon>
    </lineage>
</organism>
<dbReference type="SUPFAM" id="SSF102114">
    <property type="entry name" value="Radical SAM enzymes"/>
    <property type="match status" value="2"/>
</dbReference>
<keyword evidence="11" id="KW-1015">Disulfide bond</keyword>
<dbReference type="EMBL" id="BAABGM010000007">
    <property type="protein sequence ID" value="GAA4401334.1"/>
    <property type="molecule type" value="Genomic_DNA"/>
</dbReference>
<feature type="compositionally biased region" description="Gly residues" evidence="12">
    <location>
        <begin position="180"/>
        <end position="197"/>
    </location>
</feature>
<dbReference type="PANTHER" id="PTHR30544">
    <property type="entry name" value="23S RRNA METHYLTRANSFERASE"/>
    <property type="match status" value="1"/>
</dbReference>
<evidence type="ECO:0000259" key="13">
    <source>
        <dbReference type="PROSITE" id="PS51918"/>
    </source>
</evidence>
<comment type="subcellular location">
    <subcellularLocation>
        <location evidence="1 11">Cytoplasm</location>
    </subcellularLocation>
</comment>
<feature type="domain" description="Radical SAM core" evidence="13">
    <location>
        <begin position="123"/>
        <end position="415"/>
    </location>
</feature>
<evidence type="ECO:0000256" key="8">
    <source>
        <dbReference type="ARBA" id="ARBA00022723"/>
    </source>
</evidence>
<gene>
    <name evidence="11 14" type="primary">rlmN</name>
    <name evidence="14" type="ORF">GCM10023168_10840</name>
</gene>
<keyword evidence="3 11" id="KW-0963">Cytoplasm</keyword>
<dbReference type="PIRSF" id="PIRSF006004">
    <property type="entry name" value="CHP00048"/>
    <property type="match status" value="1"/>
</dbReference>
<dbReference type="RefSeq" id="WP_345203201.1">
    <property type="nucleotide sequence ID" value="NZ_BAABGM010000007.1"/>
</dbReference>
<comment type="catalytic activity">
    <reaction evidence="11">
        <text>adenosine(37) in tRNA + 2 reduced [2Fe-2S]-[ferredoxin] + 2 S-adenosyl-L-methionine = 2-methyladenosine(37) in tRNA + 5'-deoxyadenosine + L-methionine + 2 oxidized [2Fe-2S]-[ferredoxin] + S-adenosyl-L-homocysteine</text>
        <dbReference type="Rhea" id="RHEA:43332"/>
        <dbReference type="Rhea" id="RHEA-COMP:10000"/>
        <dbReference type="Rhea" id="RHEA-COMP:10001"/>
        <dbReference type="Rhea" id="RHEA-COMP:10162"/>
        <dbReference type="Rhea" id="RHEA-COMP:10485"/>
        <dbReference type="ChEBI" id="CHEBI:17319"/>
        <dbReference type="ChEBI" id="CHEBI:33737"/>
        <dbReference type="ChEBI" id="CHEBI:33738"/>
        <dbReference type="ChEBI" id="CHEBI:57844"/>
        <dbReference type="ChEBI" id="CHEBI:57856"/>
        <dbReference type="ChEBI" id="CHEBI:59789"/>
        <dbReference type="ChEBI" id="CHEBI:74411"/>
        <dbReference type="ChEBI" id="CHEBI:74497"/>
        <dbReference type="EC" id="2.1.1.192"/>
    </reaction>
</comment>
<dbReference type="Proteomes" id="UP001500945">
    <property type="component" value="Unassembled WGS sequence"/>
</dbReference>
<feature type="compositionally biased region" description="Acidic residues" evidence="12">
    <location>
        <begin position="204"/>
        <end position="221"/>
    </location>
</feature>
<evidence type="ECO:0000256" key="6">
    <source>
        <dbReference type="ARBA" id="ARBA00022679"/>
    </source>
</evidence>
<feature type="binding site" evidence="11">
    <location>
        <begin position="298"/>
        <end position="300"/>
    </location>
    <ligand>
        <name>S-adenosyl-L-methionine</name>
        <dbReference type="ChEBI" id="CHEBI:59789"/>
    </ligand>
</feature>
<feature type="region of interest" description="Disordered" evidence="12">
    <location>
        <begin position="1"/>
        <end position="27"/>
    </location>
</feature>
<feature type="compositionally biased region" description="Pro residues" evidence="12">
    <location>
        <begin position="1"/>
        <end position="12"/>
    </location>
</feature>
<feature type="active site" description="Proton acceptor" evidence="11">
    <location>
        <position position="117"/>
    </location>
</feature>
<protein>
    <recommendedName>
        <fullName evidence="11">Probable dual-specificity RNA methyltransferase RlmN</fullName>
        <ecNumber evidence="11">2.1.1.192</ecNumber>
    </recommendedName>
    <alternativeName>
        <fullName evidence="11">23S rRNA (adenine(2503)-C(2))-methyltransferase</fullName>
    </alternativeName>
    <alternativeName>
        <fullName evidence="11">23S rRNA m2A2503 methyltransferase</fullName>
    </alternativeName>
    <alternativeName>
        <fullName evidence="11">Ribosomal RNA large subunit methyltransferase N</fullName>
    </alternativeName>
    <alternativeName>
        <fullName evidence="11">tRNA (adenine(37)-C(2))-methyltransferase</fullName>
    </alternativeName>
    <alternativeName>
        <fullName evidence="11">tRNA m2A37 methyltransferase</fullName>
    </alternativeName>
</protein>
<dbReference type="SFLD" id="SFLDG01062">
    <property type="entry name" value="methyltransferase_(Class_A)"/>
    <property type="match status" value="1"/>
</dbReference>
<evidence type="ECO:0000256" key="5">
    <source>
        <dbReference type="ARBA" id="ARBA00022603"/>
    </source>
</evidence>
<feature type="binding site" evidence="11">
    <location>
        <position position="141"/>
    </location>
    <ligand>
        <name>[4Fe-4S] cluster</name>
        <dbReference type="ChEBI" id="CHEBI:49883"/>
        <note>4Fe-4S-S-AdoMet</note>
    </ligand>
</feature>
<comment type="caution">
    <text evidence="14">The sequence shown here is derived from an EMBL/GenBank/DDBJ whole genome shotgun (WGS) entry which is preliminary data.</text>
</comment>
<proteinExistence type="inferred from homology"/>
<comment type="cofactor">
    <cofactor evidence="11">
        <name>[4Fe-4S] cluster</name>
        <dbReference type="ChEBI" id="CHEBI:49883"/>
    </cofactor>
    <text evidence="11">Binds 1 [4Fe-4S] cluster. The cluster is coordinated with 3 cysteines and an exchangeable S-adenosyl-L-methionine.</text>
</comment>
<evidence type="ECO:0000256" key="11">
    <source>
        <dbReference type="HAMAP-Rule" id="MF_01849"/>
    </source>
</evidence>
<dbReference type="Gene3D" id="1.10.150.530">
    <property type="match status" value="1"/>
</dbReference>
<feature type="binding site" evidence="11">
    <location>
        <begin position="241"/>
        <end position="242"/>
    </location>
    <ligand>
        <name>S-adenosyl-L-methionine</name>
        <dbReference type="ChEBI" id="CHEBI:59789"/>
    </ligand>
</feature>
<dbReference type="PROSITE" id="PS51918">
    <property type="entry name" value="RADICAL_SAM"/>
    <property type="match status" value="1"/>
</dbReference>
<dbReference type="InterPro" id="IPR007197">
    <property type="entry name" value="rSAM"/>
</dbReference>
<dbReference type="InterPro" id="IPR004383">
    <property type="entry name" value="rRNA_lsu_MTrfase_RlmN/Cfr"/>
</dbReference>
<evidence type="ECO:0000256" key="12">
    <source>
        <dbReference type="SAM" id="MobiDB-lite"/>
    </source>
</evidence>
<dbReference type="SFLD" id="SFLDF00275">
    <property type="entry name" value="adenosine_C2_methyltransferase"/>
    <property type="match status" value="1"/>
</dbReference>
<keyword evidence="4 11" id="KW-0698">rRNA processing</keyword>
<reference evidence="15" key="1">
    <citation type="journal article" date="2019" name="Int. J. Syst. Evol. Microbiol.">
        <title>The Global Catalogue of Microorganisms (GCM) 10K type strain sequencing project: providing services to taxonomists for standard genome sequencing and annotation.</title>
        <authorList>
            <consortium name="The Broad Institute Genomics Platform"/>
            <consortium name="The Broad Institute Genome Sequencing Center for Infectious Disease"/>
            <person name="Wu L."/>
            <person name="Ma J."/>
        </authorList>
    </citation>
    <scope>NUCLEOTIDE SEQUENCE [LARGE SCALE GENOMIC DNA]</scope>
    <source>
        <strain evidence="15">JCM 17809</strain>
    </source>
</reference>
<keyword evidence="9 11" id="KW-0408">Iron</keyword>
<feature type="active site" description="S-methylcysteine intermediate" evidence="11">
    <location>
        <position position="420"/>
    </location>
</feature>
<evidence type="ECO:0000256" key="4">
    <source>
        <dbReference type="ARBA" id="ARBA00022552"/>
    </source>
</evidence>
<keyword evidence="2 11" id="KW-0004">4Fe-4S</keyword>
<dbReference type="SFLD" id="SFLDS00029">
    <property type="entry name" value="Radical_SAM"/>
    <property type="match status" value="1"/>
</dbReference>
<dbReference type="EC" id="2.1.1.192" evidence="11"/>
<feature type="binding site" evidence="11">
    <location>
        <position position="144"/>
    </location>
    <ligand>
        <name>[4Fe-4S] cluster</name>
        <dbReference type="ChEBI" id="CHEBI:49883"/>
        <note>4Fe-4S-S-AdoMet</note>
    </ligand>
</feature>
<feature type="region of interest" description="Disordered" evidence="12">
    <location>
        <begin position="176"/>
        <end position="229"/>
    </location>
</feature>
<comment type="miscellaneous">
    <text evidence="11">Reaction proceeds by a ping-pong mechanism involving intermediate methylation of a conserved cysteine residue.</text>
</comment>
<evidence type="ECO:0000256" key="10">
    <source>
        <dbReference type="ARBA" id="ARBA00023014"/>
    </source>
</evidence>
<evidence type="ECO:0000313" key="14">
    <source>
        <dbReference type="EMBL" id="GAA4401334.1"/>
    </source>
</evidence>
<evidence type="ECO:0000256" key="9">
    <source>
        <dbReference type="ARBA" id="ARBA00023004"/>
    </source>
</evidence>
<dbReference type="Pfam" id="PF04055">
    <property type="entry name" value="Radical_SAM"/>
    <property type="match status" value="1"/>
</dbReference>
<evidence type="ECO:0000256" key="1">
    <source>
        <dbReference type="ARBA" id="ARBA00004496"/>
    </source>
</evidence>
<keyword evidence="15" id="KW-1185">Reference proteome</keyword>
<dbReference type="InterPro" id="IPR058240">
    <property type="entry name" value="rSAM_sf"/>
</dbReference>
<dbReference type="Gene3D" id="3.20.20.70">
    <property type="entry name" value="Aldolase class I"/>
    <property type="match status" value="2"/>
</dbReference>
<comment type="similarity">
    <text evidence="11">Belongs to the radical SAM superfamily. RlmN family.</text>
</comment>
<keyword evidence="11" id="KW-0819">tRNA processing</keyword>
<feature type="binding site" evidence="11">
    <location>
        <position position="275"/>
    </location>
    <ligand>
        <name>S-adenosyl-L-methionine</name>
        <dbReference type="ChEBI" id="CHEBI:59789"/>
    </ligand>
</feature>
<dbReference type="InterPro" id="IPR040072">
    <property type="entry name" value="Methyltransferase_A"/>
</dbReference>
<evidence type="ECO:0000256" key="3">
    <source>
        <dbReference type="ARBA" id="ARBA00022490"/>
    </source>
</evidence>
<keyword evidence="6 11" id="KW-0808">Transferase</keyword>